<evidence type="ECO:0000313" key="3">
    <source>
        <dbReference type="Proteomes" id="UP000239522"/>
    </source>
</evidence>
<keyword evidence="1" id="KW-0175">Coiled coil</keyword>
<dbReference type="EMBL" id="MQUA01000013">
    <property type="protein sequence ID" value="PQB08628.1"/>
    <property type="molecule type" value="Genomic_DNA"/>
</dbReference>
<dbReference type="Proteomes" id="UP000239522">
    <property type="component" value="Unassembled WGS sequence"/>
</dbReference>
<reference evidence="2 3" key="1">
    <citation type="submission" date="2016-11" db="EMBL/GenBank/DDBJ databases">
        <title>Trade-off between light-utilization and light-protection in marine flavobacteria.</title>
        <authorList>
            <person name="Kumagai Y."/>
        </authorList>
    </citation>
    <scope>NUCLEOTIDE SEQUENCE [LARGE SCALE GENOMIC DNA]</scope>
    <source>
        <strain evidence="2 3">ATCC 700397</strain>
    </source>
</reference>
<sequence>MMMAYGSGNGVQQDFNKAFSFALKCAENGDGTCMFNVINCYKEGMGTDKDIDKMLEWAIRLGKLQNPENLQKSGYITSSRLNLAYMYRDGTDVEQDNFISYQWFLIFNEFKRDFSYIQQEQIVKEIQELENKLTTEQKANGQKEAEKILGRPLKNMENLYKAEL</sequence>
<dbReference type="InterPro" id="IPR011990">
    <property type="entry name" value="TPR-like_helical_dom_sf"/>
</dbReference>
<accession>A0A2S7L1M3</accession>
<organism evidence="2 3">
    <name type="scientific">Polaribacter filamentus</name>
    <dbReference type="NCBI Taxonomy" id="53483"/>
    <lineage>
        <taxon>Bacteria</taxon>
        <taxon>Pseudomonadati</taxon>
        <taxon>Bacteroidota</taxon>
        <taxon>Flavobacteriia</taxon>
        <taxon>Flavobacteriales</taxon>
        <taxon>Flavobacteriaceae</taxon>
    </lineage>
</organism>
<protein>
    <recommendedName>
        <fullName evidence="4">Sel1 repeat family protein</fullName>
    </recommendedName>
</protein>
<gene>
    <name evidence="2" type="ORF">BST83_06280</name>
</gene>
<dbReference type="InterPro" id="IPR006597">
    <property type="entry name" value="Sel1-like"/>
</dbReference>
<evidence type="ECO:0000256" key="1">
    <source>
        <dbReference type="SAM" id="Coils"/>
    </source>
</evidence>
<keyword evidence="3" id="KW-1185">Reference proteome</keyword>
<name>A0A2S7L1M3_9FLAO</name>
<dbReference type="SUPFAM" id="SSF81901">
    <property type="entry name" value="HCP-like"/>
    <property type="match status" value="1"/>
</dbReference>
<dbReference type="Gene3D" id="1.25.40.10">
    <property type="entry name" value="Tetratricopeptide repeat domain"/>
    <property type="match status" value="1"/>
</dbReference>
<evidence type="ECO:0008006" key="4">
    <source>
        <dbReference type="Google" id="ProtNLM"/>
    </source>
</evidence>
<dbReference type="AlphaFoldDB" id="A0A2S7L1M3"/>
<evidence type="ECO:0000313" key="2">
    <source>
        <dbReference type="EMBL" id="PQB08628.1"/>
    </source>
</evidence>
<dbReference type="Pfam" id="PF08238">
    <property type="entry name" value="Sel1"/>
    <property type="match status" value="3"/>
</dbReference>
<comment type="caution">
    <text evidence="2">The sequence shown here is derived from an EMBL/GenBank/DDBJ whole genome shotgun (WGS) entry which is preliminary data.</text>
</comment>
<proteinExistence type="predicted"/>
<feature type="coiled-coil region" evidence="1">
    <location>
        <begin position="119"/>
        <end position="146"/>
    </location>
</feature>